<keyword evidence="5" id="KW-1185">Reference proteome</keyword>
<dbReference type="InterPro" id="IPR040079">
    <property type="entry name" value="Glutathione_S-Trfase"/>
</dbReference>
<evidence type="ECO:0000259" key="3">
    <source>
        <dbReference type="PROSITE" id="PS50405"/>
    </source>
</evidence>
<dbReference type="InterPro" id="IPR010987">
    <property type="entry name" value="Glutathione-S-Trfase_C-like"/>
</dbReference>
<dbReference type="InterPro" id="IPR036249">
    <property type="entry name" value="Thioredoxin-like_sf"/>
</dbReference>
<evidence type="ECO:0000313" key="5">
    <source>
        <dbReference type="Proteomes" id="UP001583177"/>
    </source>
</evidence>
<dbReference type="Gene3D" id="1.20.1050.10">
    <property type="match status" value="1"/>
</dbReference>
<dbReference type="EMBL" id="JAWRVE010000152">
    <property type="protein sequence ID" value="KAL1853169.1"/>
    <property type="molecule type" value="Genomic_DNA"/>
</dbReference>
<dbReference type="SFLD" id="SFLDS00019">
    <property type="entry name" value="Glutathione_Transferase_(cytos"/>
    <property type="match status" value="1"/>
</dbReference>
<accession>A0ABR3W4U7</accession>
<dbReference type="PROSITE" id="PS50404">
    <property type="entry name" value="GST_NTER"/>
    <property type="match status" value="1"/>
</dbReference>
<evidence type="ECO:0000256" key="1">
    <source>
        <dbReference type="ARBA" id="ARBA00007409"/>
    </source>
</evidence>
<dbReference type="SUPFAM" id="SSF47616">
    <property type="entry name" value="GST C-terminal domain-like"/>
    <property type="match status" value="1"/>
</dbReference>
<dbReference type="SFLD" id="SFLDG00358">
    <property type="entry name" value="Main_(cytGST)"/>
    <property type="match status" value="1"/>
</dbReference>
<name>A0ABR3W4U7_9PEZI</name>
<comment type="caution">
    <text evidence="4">The sequence shown here is derived from an EMBL/GenBank/DDBJ whole genome shotgun (WGS) entry which is preliminary data.</text>
</comment>
<dbReference type="Pfam" id="PF13409">
    <property type="entry name" value="GST_N_2"/>
    <property type="match status" value="1"/>
</dbReference>
<evidence type="ECO:0000259" key="2">
    <source>
        <dbReference type="PROSITE" id="PS50404"/>
    </source>
</evidence>
<organism evidence="4 5">
    <name type="scientific">Diaporthe australafricana</name>
    <dbReference type="NCBI Taxonomy" id="127596"/>
    <lineage>
        <taxon>Eukaryota</taxon>
        <taxon>Fungi</taxon>
        <taxon>Dikarya</taxon>
        <taxon>Ascomycota</taxon>
        <taxon>Pezizomycotina</taxon>
        <taxon>Sordariomycetes</taxon>
        <taxon>Sordariomycetidae</taxon>
        <taxon>Diaporthales</taxon>
        <taxon>Diaporthaceae</taxon>
        <taxon>Diaporthe</taxon>
    </lineage>
</organism>
<dbReference type="Pfam" id="PF13410">
    <property type="entry name" value="GST_C_2"/>
    <property type="match status" value="1"/>
</dbReference>
<proteinExistence type="inferred from homology"/>
<dbReference type="InterPro" id="IPR050983">
    <property type="entry name" value="GST_Omega/HSP26"/>
</dbReference>
<dbReference type="InterPro" id="IPR036282">
    <property type="entry name" value="Glutathione-S-Trfase_C_sf"/>
</dbReference>
<evidence type="ECO:0008006" key="6">
    <source>
        <dbReference type="Google" id="ProtNLM"/>
    </source>
</evidence>
<feature type="domain" description="GST N-terminal" evidence="2">
    <location>
        <begin position="30"/>
        <end position="119"/>
    </location>
</feature>
<protein>
    <recommendedName>
        <fullName evidence="6">Glutathione S-transferase</fullName>
    </recommendedName>
</protein>
<dbReference type="InterPro" id="IPR004045">
    <property type="entry name" value="Glutathione_S-Trfase_N"/>
</dbReference>
<dbReference type="PANTHER" id="PTHR43968:SF13">
    <property type="entry name" value="GLUTATHIONE TRANSFERASE OMEGA-1"/>
    <property type="match status" value="1"/>
</dbReference>
<dbReference type="PANTHER" id="PTHR43968">
    <property type="match status" value="1"/>
</dbReference>
<dbReference type="CDD" id="cd00570">
    <property type="entry name" value="GST_N_family"/>
    <property type="match status" value="1"/>
</dbReference>
<dbReference type="PROSITE" id="PS50405">
    <property type="entry name" value="GST_CTER"/>
    <property type="match status" value="1"/>
</dbReference>
<comment type="similarity">
    <text evidence="1">Belongs to the GST superfamily.</text>
</comment>
<feature type="domain" description="GST C-terminal" evidence="3">
    <location>
        <begin position="125"/>
        <end position="260"/>
    </location>
</feature>
<sequence>MPIPDEQLHPTATGPAAEIVKAHSTSPKAGEHVFYSGWFCPFVQRVWITLEEKGIPYRYQEINPYKKEASFLALNPRGLVPTLGVPTTTAGNGKGEQQQPLIESGVICDYLDEAFPDAPLYPRGDPFAKARLRVSIDYVTSRIIPAFHRFLQHTPDKPYGIGEARKEFLNTLVTWIKDADPEGPFFAGKELTMPDVILGPWAVRLWVFDHFKEGGLGIPKPGEGGQDEQAWERWRKWAAAVEGRDSVKNTLSEREYYLPIYERYHTDKAQSELAKATRAGRGVP</sequence>
<gene>
    <name evidence="4" type="ORF">Daus18300_011908</name>
</gene>
<evidence type="ECO:0000313" key="4">
    <source>
        <dbReference type="EMBL" id="KAL1853169.1"/>
    </source>
</evidence>
<reference evidence="4 5" key="1">
    <citation type="journal article" date="2024" name="IMA Fungus">
        <title>IMA Genome - F19 : A genome assembly and annotation guide to empower mycologists, including annotated draft genome sequences of Ceratocystis pirilliformis, Diaporthe australafricana, Fusarium ophioides, Paecilomyces lecythidis, and Sporothrix stenoceras.</title>
        <authorList>
            <person name="Aylward J."/>
            <person name="Wilson A.M."/>
            <person name="Visagie C.M."/>
            <person name="Spraker J."/>
            <person name="Barnes I."/>
            <person name="Buitendag C."/>
            <person name="Ceriani C."/>
            <person name="Del Mar Angel L."/>
            <person name="du Plessis D."/>
            <person name="Fuchs T."/>
            <person name="Gasser K."/>
            <person name="Kramer D."/>
            <person name="Li W."/>
            <person name="Munsamy K."/>
            <person name="Piso A."/>
            <person name="Price J.L."/>
            <person name="Sonnekus B."/>
            <person name="Thomas C."/>
            <person name="van der Nest A."/>
            <person name="van Dijk A."/>
            <person name="van Heerden A."/>
            <person name="van Vuuren N."/>
            <person name="Yilmaz N."/>
            <person name="Duong T.A."/>
            <person name="van der Merwe N.A."/>
            <person name="Wingfield M.J."/>
            <person name="Wingfield B.D."/>
        </authorList>
    </citation>
    <scope>NUCLEOTIDE SEQUENCE [LARGE SCALE GENOMIC DNA]</scope>
    <source>
        <strain evidence="4 5">CMW 18300</strain>
    </source>
</reference>
<dbReference type="Gene3D" id="3.40.30.10">
    <property type="entry name" value="Glutaredoxin"/>
    <property type="match status" value="1"/>
</dbReference>
<dbReference type="SUPFAM" id="SSF52833">
    <property type="entry name" value="Thioredoxin-like"/>
    <property type="match status" value="1"/>
</dbReference>
<dbReference type="Proteomes" id="UP001583177">
    <property type="component" value="Unassembled WGS sequence"/>
</dbReference>